<evidence type="ECO:0000313" key="4">
    <source>
        <dbReference type="Proteomes" id="UP001621714"/>
    </source>
</evidence>
<dbReference type="InterPro" id="IPR053733">
    <property type="entry name" value="Heme_Transport_Util_sf"/>
</dbReference>
<keyword evidence="4" id="KW-1185">Reference proteome</keyword>
<dbReference type="SUPFAM" id="SSF144064">
    <property type="entry name" value="Heme iron utilization protein-like"/>
    <property type="match status" value="1"/>
</dbReference>
<gene>
    <name evidence="3" type="ORF">V6U78_08830</name>
</gene>
<feature type="domain" description="Haemin-degrading HemS/ChuX" evidence="2">
    <location>
        <begin position="223"/>
        <end position="354"/>
    </location>
</feature>
<feature type="region of interest" description="Disordered" evidence="1">
    <location>
        <begin position="176"/>
        <end position="198"/>
    </location>
</feature>
<accession>A0ABW8PZ16</accession>
<organism evidence="3 4">
    <name type="scientific">Marinospirillum alkalitolerans</name>
    <dbReference type="NCBI Taxonomy" id="3123374"/>
    <lineage>
        <taxon>Bacteria</taxon>
        <taxon>Pseudomonadati</taxon>
        <taxon>Pseudomonadota</taxon>
        <taxon>Gammaproteobacteria</taxon>
        <taxon>Oceanospirillales</taxon>
        <taxon>Oceanospirillaceae</taxon>
        <taxon>Marinospirillum</taxon>
    </lineage>
</organism>
<sequence>MSTAFATPTHTPSDLYLALQEKRAQQAPGYFVDWARSLNTSEGALQAARIGQEKVWPIRDVIQVLRALPSLGHVLAITRNLGVVHEFKGTYPEPKLGEAGSHPTGLFLDIGGLDLRLMLSHWYWGCAIEEETPKGTRRCLQFFDQYGSAVHKTFALEETDLQAWQALVEQHTDTSAQAAAPDFLPEPEPEQHLPATSPSQVEAEWRQIKDVHQFFGLLRRHRLSRFAALQSVPADLSRPVPVTAFNTLVDAAAEAKIEVMFFVGSRGCVQIYTGQVSGIKPMRGWLNLFEENFTLHANPEEFAYAFVTRKPQSGGWVSSLEVFNAAGQLQVQMYGRRDEGQPEQAAWTAMINALPDLN</sequence>
<dbReference type="Proteomes" id="UP001621714">
    <property type="component" value="Unassembled WGS sequence"/>
</dbReference>
<reference evidence="3 4" key="1">
    <citation type="submission" date="2024-02" db="EMBL/GenBank/DDBJ databases">
        <title>Marinospirillum sp. MEB 164 isolated from Lonar lake sediment.</title>
        <authorList>
            <person name="Joshi A."/>
            <person name="Thite S."/>
        </authorList>
    </citation>
    <scope>NUCLEOTIDE SEQUENCE [LARGE SCALE GENOMIC DNA]</scope>
    <source>
        <strain evidence="3 4">MEB164</strain>
    </source>
</reference>
<evidence type="ECO:0000313" key="3">
    <source>
        <dbReference type="EMBL" id="MFK7161139.1"/>
    </source>
</evidence>
<dbReference type="CDD" id="cd16831">
    <property type="entry name" value="HemS-like_C"/>
    <property type="match status" value="1"/>
</dbReference>
<dbReference type="CDD" id="cd16830">
    <property type="entry name" value="HemS-like_N"/>
    <property type="match status" value="1"/>
</dbReference>
<feature type="domain" description="Haemin-degrading HemS/ChuX" evidence="2">
    <location>
        <begin position="40"/>
        <end position="170"/>
    </location>
</feature>
<evidence type="ECO:0000256" key="1">
    <source>
        <dbReference type="SAM" id="MobiDB-lite"/>
    </source>
</evidence>
<dbReference type="RefSeq" id="WP_405339545.1">
    <property type="nucleotide sequence ID" value="NZ_JBANFI010000005.1"/>
</dbReference>
<protein>
    <submittedName>
        <fullName evidence="3">ChuX/HutX family heme-like substrate-binding protein</fullName>
    </submittedName>
</protein>
<dbReference type="EMBL" id="JBANFI010000005">
    <property type="protein sequence ID" value="MFK7161139.1"/>
    <property type="molecule type" value="Genomic_DNA"/>
</dbReference>
<dbReference type="Gene3D" id="3.40.1570.10">
    <property type="entry name" value="HemS/ChuS/ChuX like domains"/>
    <property type="match status" value="2"/>
</dbReference>
<proteinExistence type="predicted"/>
<comment type="caution">
    <text evidence="3">The sequence shown here is derived from an EMBL/GenBank/DDBJ whole genome shotgun (WGS) entry which is preliminary data.</text>
</comment>
<dbReference type="Pfam" id="PF05171">
    <property type="entry name" value="HemS"/>
    <property type="match status" value="2"/>
</dbReference>
<dbReference type="InterPro" id="IPR007845">
    <property type="entry name" value="HemS/ChuX_dom"/>
</dbReference>
<evidence type="ECO:0000259" key="2">
    <source>
        <dbReference type="Pfam" id="PF05171"/>
    </source>
</evidence>
<name>A0ABW8PZ16_9GAMM</name>